<dbReference type="EMBL" id="CP011568">
    <property type="protein sequence ID" value="ALX34845.1"/>
    <property type="molecule type" value="Genomic_DNA"/>
</dbReference>
<dbReference type="InterPro" id="IPR027417">
    <property type="entry name" value="P-loop_NTPase"/>
</dbReference>
<gene>
    <name evidence="4" type="ORF">ABW99_00600</name>
</gene>
<proteinExistence type="predicted"/>
<dbReference type="GO" id="GO:0016887">
    <property type="term" value="F:ATP hydrolysis activity"/>
    <property type="evidence" value="ECO:0007669"/>
    <property type="project" value="InterPro"/>
</dbReference>
<feature type="compositionally biased region" description="Pro residues" evidence="1">
    <location>
        <begin position="172"/>
        <end position="198"/>
    </location>
</feature>
<feature type="domain" description="AAA+ ATPase" evidence="3">
    <location>
        <begin position="249"/>
        <end position="384"/>
    </location>
</feature>
<feature type="transmembrane region" description="Helical" evidence="2">
    <location>
        <begin position="62"/>
        <end position="80"/>
    </location>
</feature>
<feature type="compositionally biased region" description="Low complexity" evidence="1">
    <location>
        <begin position="162"/>
        <end position="171"/>
    </location>
</feature>
<dbReference type="SUPFAM" id="SSF52540">
    <property type="entry name" value="P-loop containing nucleoside triphosphate hydrolases"/>
    <property type="match status" value="2"/>
</dbReference>
<evidence type="ECO:0000313" key="4">
    <source>
        <dbReference type="EMBL" id="ALX34845.1"/>
    </source>
</evidence>
<sequence>MKPRYARPLQGIRLLAILASLTSLFTQLPGVAHAGALQQATLLGSTVAAAALIWLPNPRVRGWTWTAFLVLWLGLGPLVWERSFFSIPAALLLADASRRLWRLHRSAAVPRIEIVGTQVWIPVVMKIRPSVPMAGAADASALYAPANPVEHSAPVERPEPVTPKTPVTPAAPTGPVPRPAPAAPPVAPPAKPVAPPVAQPVAQPASPVYDFSDNVSQGRYTFADVVGMRSTKKRLWGAAQDIIEAQGKPRNGILLFGEPGNGKTLFAEALAGQLGIPFLSIAYGDAASKWINETPQKVKAVFAAARKIGTCVLFIDEIDSFIKSRGDMTHAMDRDLTNVMLTEIVALRGSRVILVAATNWLDALDAAGKRDGRFDFKIEIPAPDLKARLALLYRAIGDELGVEAIDRSALQALAGRWEGFSAARLSALGGQLREMRRDGLFAGPVTFEVGMRAMRLLQGRRGQLPENVKAIEEIILPDASRDLLCDLAFKMEQLEDLEQLGASLPRGLIFTGPPGTGKTQAAMALAKASGWAFLKLTGAQIIADPGAWDKLYREACDIRPAIVFIDEADGILQDRRATNYGMLTEKILTTMDGAGGRMRDVMFIAATNYYERIDSAALRGGRFEEKVVFDVPGPEAMADYVYTALDKKLGDRWQVSSEVVSLLTERVTGRSIADADAVIEKTLAAAALRRMRDRTTDIRVADVEAGVRAVVVE</sequence>
<evidence type="ECO:0000256" key="2">
    <source>
        <dbReference type="SAM" id="Phobius"/>
    </source>
</evidence>
<feature type="domain" description="AAA+ ATPase" evidence="3">
    <location>
        <begin position="504"/>
        <end position="633"/>
    </location>
</feature>
<evidence type="ECO:0000259" key="3">
    <source>
        <dbReference type="SMART" id="SM00382"/>
    </source>
</evidence>
<protein>
    <submittedName>
        <fullName evidence="4">AAA family ATPase</fullName>
    </submittedName>
</protein>
<accession>A0A0U3VLS0</accession>
<keyword evidence="2" id="KW-0812">Transmembrane</keyword>
<dbReference type="Gene3D" id="3.40.50.300">
    <property type="entry name" value="P-loop containing nucleotide triphosphate hydrolases"/>
    <property type="match status" value="2"/>
</dbReference>
<evidence type="ECO:0000313" key="5">
    <source>
        <dbReference type="Proteomes" id="UP000036700"/>
    </source>
</evidence>
<dbReference type="InterPro" id="IPR003593">
    <property type="entry name" value="AAA+_ATPase"/>
</dbReference>
<dbReference type="GO" id="GO:0005524">
    <property type="term" value="F:ATP binding"/>
    <property type="evidence" value="ECO:0007669"/>
    <property type="project" value="InterPro"/>
</dbReference>
<dbReference type="CDD" id="cd19481">
    <property type="entry name" value="RecA-like_protease"/>
    <property type="match status" value="1"/>
</dbReference>
<reference evidence="5" key="1">
    <citation type="submission" date="2015-06" db="EMBL/GenBank/DDBJ databases">
        <authorList>
            <person name="Hoefler B.C."/>
            <person name="Straight P.D."/>
        </authorList>
    </citation>
    <scope>NUCLEOTIDE SEQUENCE [LARGE SCALE GENOMIC DNA]</scope>
    <source>
        <strain evidence="5">DSM 25325</strain>
    </source>
</reference>
<dbReference type="PANTHER" id="PTHR23077">
    <property type="entry name" value="AAA-FAMILY ATPASE"/>
    <property type="match status" value="1"/>
</dbReference>
<dbReference type="PANTHER" id="PTHR23077:SF198">
    <property type="entry name" value="ATP-DEPENDENT ZINC METALLOPROTEASE FTSH"/>
    <property type="match status" value="1"/>
</dbReference>
<dbReference type="SMART" id="SM00382">
    <property type="entry name" value="AAA"/>
    <property type="match status" value="2"/>
</dbReference>
<dbReference type="STRING" id="445709.ABW99_00600"/>
<dbReference type="RefSeq" id="WP_052892543.1">
    <property type="nucleotide sequence ID" value="NZ_CP011568.3"/>
</dbReference>
<keyword evidence="2" id="KW-1133">Transmembrane helix</keyword>
<dbReference type="Gene3D" id="1.10.8.60">
    <property type="match status" value="2"/>
</dbReference>
<dbReference type="KEGG" id="ptx:ABW99_00600"/>
<keyword evidence="5" id="KW-1185">Reference proteome</keyword>
<dbReference type="Pfam" id="PF00004">
    <property type="entry name" value="AAA"/>
    <property type="match status" value="2"/>
</dbReference>
<dbReference type="AlphaFoldDB" id="A0A0U3VLS0"/>
<name>A0A0U3VLS0_9BURK</name>
<dbReference type="InterPro" id="IPR050168">
    <property type="entry name" value="AAA_ATPase_domain"/>
</dbReference>
<evidence type="ECO:0000256" key="1">
    <source>
        <dbReference type="SAM" id="MobiDB-lite"/>
    </source>
</evidence>
<dbReference type="Proteomes" id="UP000036700">
    <property type="component" value="Chromosome"/>
</dbReference>
<keyword evidence="2" id="KW-0472">Membrane</keyword>
<dbReference type="InterPro" id="IPR003959">
    <property type="entry name" value="ATPase_AAA_core"/>
</dbReference>
<feature type="region of interest" description="Disordered" evidence="1">
    <location>
        <begin position="150"/>
        <end position="199"/>
    </location>
</feature>
<organism evidence="4 5">
    <name type="scientific">Pandoraea thiooxydans</name>
    <dbReference type="NCBI Taxonomy" id="445709"/>
    <lineage>
        <taxon>Bacteria</taxon>
        <taxon>Pseudomonadati</taxon>
        <taxon>Pseudomonadota</taxon>
        <taxon>Betaproteobacteria</taxon>
        <taxon>Burkholderiales</taxon>
        <taxon>Burkholderiaceae</taxon>
        <taxon>Pandoraea</taxon>
    </lineage>
</organism>